<keyword evidence="4" id="KW-0378">Hydrolase</keyword>
<dbReference type="InterPro" id="IPR036365">
    <property type="entry name" value="PGBD-like_sf"/>
</dbReference>
<accession>A0ABY5MND0</accession>
<evidence type="ECO:0000259" key="2">
    <source>
        <dbReference type="Pfam" id="PF01471"/>
    </source>
</evidence>
<dbReference type="InterPro" id="IPR036366">
    <property type="entry name" value="PGBDSf"/>
</dbReference>
<reference evidence="4 5" key="1">
    <citation type="submission" date="2018-07" db="EMBL/GenBank/DDBJ databases">
        <title>Genome sequence of Nitratireductor thuwali#1536.</title>
        <authorList>
            <person name="Michoud G."/>
            <person name="Merlino G."/>
            <person name="Sefrji F.O."/>
            <person name="Daffonchio D."/>
        </authorList>
    </citation>
    <scope>NUCLEOTIDE SEQUENCE [LARGE SCALE GENOMIC DNA]</scope>
    <source>
        <strain evidence="5">Nit1536</strain>
    </source>
</reference>
<feature type="domain" description="Peptidoglycan binding-like" evidence="2">
    <location>
        <begin position="211"/>
        <end position="265"/>
    </location>
</feature>
<evidence type="ECO:0000259" key="3">
    <source>
        <dbReference type="Pfam" id="PF11860"/>
    </source>
</evidence>
<feature type="domain" description="N-acetylmuramidase" evidence="3">
    <location>
        <begin position="21"/>
        <end position="192"/>
    </location>
</feature>
<dbReference type="EC" id="3.4.17.14" evidence="4"/>
<dbReference type="GO" id="GO:0009046">
    <property type="term" value="F:zinc D-Ala-D-Ala carboxypeptidase activity"/>
    <property type="evidence" value="ECO:0007669"/>
    <property type="project" value="UniProtKB-EC"/>
</dbReference>
<keyword evidence="4" id="KW-0121">Carboxypeptidase</keyword>
<dbReference type="SUPFAM" id="SSF47090">
    <property type="entry name" value="PGBD-like"/>
    <property type="match status" value="1"/>
</dbReference>
<keyword evidence="1" id="KW-0812">Transmembrane</keyword>
<dbReference type="Pfam" id="PF11860">
    <property type="entry name" value="Muramidase"/>
    <property type="match status" value="1"/>
</dbReference>
<sequence>MFDEATVRAVERIAARMKVDAAALLAVIEVESAGKVFAQVGNRLEPLIRFEGHYFDRRLTGAKRAEARRLGLAHPKAGRVKNPRSQAARWDMLKRAARIDAQAAFESASYGVGQVMGAHWQRLGYASVADLVEEARRSALGQIELMVKYIVKFGLLDELQRKDFTAFARGYNGPQFARYGYHKKMAKAYARISGRSPVSAASGMLRMGSKGARVRELQALLVRAGHAVKIDGDYGTATKQAVRAFQRANGLQVDGVAGPQTMRALEALKVTPEERPGDLPATEVPEVRDAAKGFGPVAVVVAVRDQVAELAYNLFGLEFETAQMVANGLLTASGLIGTGLAIYGLYGWWKSRQTDEGDVPA</sequence>
<dbReference type="RefSeq" id="WP_338531637.1">
    <property type="nucleotide sequence ID" value="NZ_CP030941.1"/>
</dbReference>
<dbReference type="Gene3D" id="1.10.101.10">
    <property type="entry name" value="PGBD-like superfamily/PGBD"/>
    <property type="match status" value="1"/>
</dbReference>
<dbReference type="InterPro" id="IPR002477">
    <property type="entry name" value="Peptidoglycan-bd-like"/>
</dbReference>
<keyword evidence="1" id="KW-1133">Transmembrane helix</keyword>
<feature type="transmembrane region" description="Helical" evidence="1">
    <location>
        <begin position="324"/>
        <end position="346"/>
    </location>
</feature>
<keyword evidence="5" id="KW-1185">Reference proteome</keyword>
<evidence type="ECO:0000313" key="5">
    <source>
        <dbReference type="Proteomes" id="UP001342418"/>
    </source>
</evidence>
<dbReference type="Pfam" id="PF01471">
    <property type="entry name" value="PG_binding_1"/>
    <property type="match status" value="1"/>
</dbReference>
<dbReference type="Proteomes" id="UP001342418">
    <property type="component" value="Chromosome"/>
</dbReference>
<name>A0ABY5MND0_9HYPH</name>
<evidence type="ECO:0000256" key="1">
    <source>
        <dbReference type="SAM" id="Phobius"/>
    </source>
</evidence>
<dbReference type="InterPro" id="IPR024408">
    <property type="entry name" value="Muramidase"/>
</dbReference>
<dbReference type="EMBL" id="CP030941">
    <property type="protein sequence ID" value="UUP19489.1"/>
    <property type="molecule type" value="Genomic_DNA"/>
</dbReference>
<protein>
    <submittedName>
        <fullName evidence="4">Zinc D-Ala-D-Ala carboxypeptidase</fullName>
        <ecNumber evidence="4">3.4.17.14</ecNumber>
    </submittedName>
</protein>
<gene>
    <name evidence="4" type="ORF">NTH_03992</name>
</gene>
<proteinExistence type="predicted"/>
<keyword evidence="1" id="KW-0472">Membrane</keyword>
<keyword evidence="4" id="KW-0645">Protease</keyword>
<organism evidence="4 5">
    <name type="scientific">Nitratireductor thuwali</name>
    <dbReference type="NCBI Taxonomy" id="2267699"/>
    <lineage>
        <taxon>Bacteria</taxon>
        <taxon>Pseudomonadati</taxon>
        <taxon>Pseudomonadota</taxon>
        <taxon>Alphaproteobacteria</taxon>
        <taxon>Hyphomicrobiales</taxon>
        <taxon>Phyllobacteriaceae</taxon>
        <taxon>Nitratireductor</taxon>
    </lineage>
</organism>
<evidence type="ECO:0000313" key="4">
    <source>
        <dbReference type="EMBL" id="UUP19489.1"/>
    </source>
</evidence>